<keyword evidence="5" id="KW-1185">Reference proteome</keyword>
<dbReference type="CDD" id="cd01285">
    <property type="entry name" value="nucleoside_deaminase"/>
    <property type="match status" value="1"/>
</dbReference>
<proteinExistence type="predicted"/>
<gene>
    <name evidence="4" type="ORF">CHR53_04085</name>
</gene>
<accession>A0A3T0I662</accession>
<dbReference type="PROSITE" id="PS51747">
    <property type="entry name" value="CYT_DCMP_DEAMINASES_2"/>
    <property type="match status" value="1"/>
</dbReference>
<protein>
    <submittedName>
        <fullName evidence="4">tRNA-specific adenosine deaminase</fullName>
    </submittedName>
</protein>
<dbReference type="InterPro" id="IPR016193">
    <property type="entry name" value="Cytidine_deaminase-like"/>
</dbReference>
<dbReference type="Proteomes" id="UP000282892">
    <property type="component" value="Chromosome"/>
</dbReference>
<feature type="domain" description="CMP/dCMP-type deaminase" evidence="3">
    <location>
        <begin position="1"/>
        <end position="112"/>
    </location>
</feature>
<dbReference type="PANTHER" id="PTHR11079">
    <property type="entry name" value="CYTOSINE DEAMINASE FAMILY MEMBER"/>
    <property type="match status" value="1"/>
</dbReference>
<dbReference type="AlphaFoldDB" id="A0A3T0I662"/>
<dbReference type="InterPro" id="IPR016192">
    <property type="entry name" value="APOBEC/CMP_deaminase_Zn-bd"/>
</dbReference>
<dbReference type="GO" id="GO:0006152">
    <property type="term" value="P:purine nucleoside catabolic process"/>
    <property type="evidence" value="ECO:0007669"/>
    <property type="project" value="TreeGrafter"/>
</dbReference>
<evidence type="ECO:0000259" key="3">
    <source>
        <dbReference type="PROSITE" id="PS51747"/>
    </source>
</evidence>
<evidence type="ECO:0000256" key="2">
    <source>
        <dbReference type="ARBA" id="ARBA00022833"/>
    </source>
</evidence>
<keyword evidence="1" id="KW-0479">Metal-binding</keyword>
<dbReference type="Pfam" id="PF00383">
    <property type="entry name" value="dCMP_cyt_deam_1"/>
    <property type="match status" value="1"/>
</dbReference>
<evidence type="ECO:0000313" key="5">
    <source>
        <dbReference type="Proteomes" id="UP000282892"/>
    </source>
</evidence>
<dbReference type="OrthoDB" id="9802676at2"/>
<dbReference type="STRING" id="1193713.GCA_001636315_03338"/>
<reference evidence="4 5" key="1">
    <citation type="submission" date="2017-07" db="EMBL/GenBank/DDBJ databases">
        <title>The complete genome sequence of Bacillus mesonae strain H20-5, an efficient strain improving plant abiotic stress resistance.</title>
        <authorList>
            <person name="Kim S.Y."/>
            <person name="Song H."/>
            <person name="Sang M.K."/>
            <person name="Weon H.-Y."/>
            <person name="Song J."/>
        </authorList>
    </citation>
    <scope>NUCLEOTIDE SEQUENCE [LARGE SCALE GENOMIC DNA]</scope>
    <source>
        <strain evidence="4 5">H20-5</strain>
    </source>
</reference>
<sequence>MDKFMKRAVELALENVREGGQPFGAVLVKDDVILAEGVNELHKAFDVSGHAELLAIRRTQEQLQTNDLSGCVVYASGEPCAMCLTAMYFAGIEKVYYCASVEDAADAGLGKSKAIYEDLKNLKSERALPMIQIPLEEGQISPMRLWKEK</sequence>
<dbReference type="Gene3D" id="3.40.140.10">
    <property type="entry name" value="Cytidine Deaminase, domain 2"/>
    <property type="match status" value="1"/>
</dbReference>
<dbReference type="PANTHER" id="PTHR11079:SF161">
    <property type="entry name" value="CMP_DCMP-TYPE DEAMINASE DOMAIN-CONTAINING PROTEIN"/>
    <property type="match status" value="1"/>
</dbReference>
<evidence type="ECO:0000256" key="1">
    <source>
        <dbReference type="ARBA" id="ARBA00022723"/>
    </source>
</evidence>
<dbReference type="GO" id="GO:0047974">
    <property type="term" value="F:guanosine deaminase activity"/>
    <property type="evidence" value="ECO:0007669"/>
    <property type="project" value="TreeGrafter"/>
</dbReference>
<keyword evidence="2" id="KW-0862">Zinc</keyword>
<dbReference type="KEGG" id="nmk:CHR53_04085"/>
<name>A0A3T0I662_9BACI</name>
<dbReference type="RefSeq" id="WP_066401011.1">
    <property type="nucleotide sequence ID" value="NZ_CP022572.1"/>
</dbReference>
<organism evidence="4 5">
    <name type="scientific">Neobacillus mesonae</name>
    <dbReference type="NCBI Taxonomy" id="1193713"/>
    <lineage>
        <taxon>Bacteria</taxon>
        <taxon>Bacillati</taxon>
        <taxon>Bacillota</taxon>
        <taxon>Bacilli</taxon>
        <taxon>Bacillales</taxon>
        <taxon>Bacillaceae</taxon>
        <taxon>Neobacillus</taxon>
    </lineage>
</organism>
<dbReference type="PROSITE" id="PS00903">
    <property type="entry name" value="CYT_DCMP_DEAMINASES_1"/>
    <property type="match status" value="1"/>
</dbReference>
<evidence type="ECO:0000313" key="4">
    <source>
        <dbReference type="EMBL" id="AZU64837.1"/>
    </source>
</evidence>
<dbReference type="InterPro" id="IPR002125">
    <property type="entry name" value="CMP_dCMP_dom"/>
</dbReference>
<dbReference type="SUPFAM" id="SSF53927">
    <property type="entry name" value="Cytidine deaminase-like"/>
    <property type="match status" value="1"/>
</dbReference>
<dbReference type="EMBL" id="CP022572">
    <property type="protein sequence ID" value="AZU64837.1"/>
    <property type="molecule type" value="Genomic_DNA"/>
</dbReference>
<dbReference type="GO" id="GO:0008270">
    <property type="term" value="F:zinc ion binding"/>
    <property type="evidence" value="ECO:0007669"/>
    <property type="project" value="InterPro"/>
</dbReference>